<dbReference type="EMBL" id="FQZV01000016">
    <property type="protein sequence ID" value="SHJ17854.1"/>
    <property type="molecule type" value="Genomic_DNA"/>
</dbReference>
<dbReference type="InterPro" id="IPR001119">
    <property type="entry name" value="SLH_dom"/>
</dbReference>
<dbReference type="PANTHER" id="PTHR43308">
    <property type="entry name" value="OUTER MEMBRANE PROTEIN ALPHA-RELATED"/>
    <property type="match status" value="1"/>
</dbReference>
<keyword evidence="6" id="KW-1185">Reference proteome</keyword>
<dbReference type="PROSITE" id="PS51272">
    <property type="entry name" value="SLH"/>
    <property type="match status" value="3"/>
</dbReference>
<feature type="compositionally biased region" description="Acidic residues" evidence="2">
    <location>
        <begin position="63"/>
        <end position="91"/>
    </location>
</feature>
<sequence>MKSKLKSLLASLVALCMVFMFVSPNMTYADGETDQTSAVVEDTAVEVTDEIEDEDVPTGPVEGTEEDAEDKEGDEEDIEEDEEDTEEDAEDTPEKKLFTDVPENHWAFNVIHELRDKNIVKGMSDTQFAPANQMTRAEFVTLLVNTLELTAEGPSIFEDVSADAWYGKTVQAAFEAGIVKGMSETKFAPNKNITREEMATMILQAYEVKKGEKVEEASEAVFADGEQISTWAKNNVNKVVAVGLMRGRGQDQFAPKGITNRAEGAQVIFNLLNQ</sequence>
<feature type="domain" description="SLH" evidence="4">
    <location>
        <begin position="153"/>
        <end position="216"/>
    </location>
</feature>
<protein>
    <submittedName>
        <fullName evidence="5">S-layer homology domain-containing protein</fullName>
    </submittedName>
</protein>
<evidence type="ECO:0000256" key="3">
    <source>
        <dbReference type="SAM" id="SignalP"/>
    </source>
</evidence>
<evidence type="ECO:0000313" key="5">
    <source>
        <dbReference type="EMBL" id="SHJ17854.1"/>
    </source>
</evidence>
<feature type="signal peptide" evidence="3">
    <location>
        <begin position="1"/>
        <end position="29"/>
    </location>
</feature>
<feature type="chain" id="PRO_5012251935" evidence="3">
    <location>
        <begin position="30"/>
        <end position="274"/>
    </location>
</feature>
<feature type="region of interest" description="Disordered" evidence="2">
    <location>
        <begin position="45"/>
        <end position="95"/>
    </location>
</feature>
<evidence type="ECO:0000313" key="6">
    <source>
        <dbReference type="Proteomes" id="UP000184536"/>
    </source>
</evidence>
<name>A0A1M6H6R8_9FIRM</name>
<dbReference type="RefSeq" id="WP_110940685.1">
    <property type="nucleotide sequence ID" value="NZ_FQZV01000016.1"/>
</dbReference>
<evidence type="ECO:0000256" key="2">
    <source>
        <dbReference type="SAM" id="MobiDB-lite"/>
    </source>
</evidence>
<dbReference type="Proteomes" id="UP000184536">
    <property type="component" value="Unassembled WGS sequence"/>
</dbReference>
<evidence type="ECO:0000256" key="1">
    <source>
        <dbReference type="ARBA" id="ARBA00022737"/>
    </source>
</evidence>
<reference evidence="6" key="1">
    <citation type="submission" date="2016-11" db="EMBL/GenBank/DDBJ databases">
        <authorList>
            <person name="Varghese N."/>
            <person name="Submissions S."/>
        </authorList>
    </citation>
    <scope>NUCLEOTIDE SEQUENCE [LARGE SCALE GENOMIC DNA]</scope>
    <source>
        <strain evidence="6">DSM 17957</strain>
    </source>
</reference>
<gene>
    <name evidence="5" type="ORF">SAMN02745975_01461</name>
</gene>
<dbReference type="OrthoDB" id="1953162at2"/>
<dbReference type="PANTHER" id="PTHR43308:SF5">
    <property type="entry name" value="S-LAYER PROTEIN _ PEPTIDOGLYCAN ENDO-BETA-N-ACETYLGLUCOSAMINIDASE"/>
    <property type="match status" value="1"/>
</dbReference>
<evidence type="ECO:0000259" key="4">
    <source>
        <dbReference type="PROSITE" id="PS51272"/>
    </source>
</evidence>
<proteinExistence type="predicted"/>
<dbReference type="AlphaFoldDB" id="A0A1M6H6R8"/>
<feature type="domain" description="SLH" evidence="4">
    <location>
        <begin position="219"/>
        <end position="274"/>
    </location>
</feature>
<feature type="domain" description="SLH" evidence="4">
    <location>
        <begin position="94"/>
        <end position="152"/>
    </location>
</feature>
<dbReference type="STRING" id="1121919.SAMN02745975_01461"/>
<accession>A0A1M6H6R8</accession>
<keyword evidence="3" id="KW-0732">Signal</keyword>
<organism evidence="5 6">
    <name type="scientific">Geosporobacter subterraneus DSM 17957</name>
    <dbReference type="NCBI Taxonomy" id="1121919"/>
    <lineage>
        <taxon>Bacteria</taxon>
        <taxon>Bacillati</taxon>
        <taxon>Bacillota</taxon>
        <taxon>Clostridia</taxon>
        <taxon>Peptostreptococcales</taxon>
        <taxon>Thermotaleaceae</taxon>
        <taxon>Geosporobacter</taxon>
    </lineage>
</organism>
<feature type="compositionally biased region" description="Acidic residues" evidence="2">
    <location>
        <begin position="45"/>
        <end position="56"/>
    </location>
</feature>
<keyword evidence="1" id="KW-0677">Repeat</keyword>
<dbReference type="Pfam" id="PF00395">
    <property type="entry name" value="SLH"/>
    <property type="match status" value="3"/>
</dbReference>
<dbReference type="InterPro" id="IPR051465">
    <property type="entry name" value="Cell_Envelope_Struct_Comp"/>
</dbReference>